<dbReference type="GO" id="GO:0006355">
    <property type="term" value="P:regulation of DNA-templated transcription"/>
    <property type="evidence" value="ECO:0007669"/>
    <property type="project" value="InterPro"/>
</dbReference>
<dbReference type="InterPro" id="IPR036388">
    <property type="entry name" value="WH-like_DNA-bd_sf"/>
</dbReference>
<evidence type="ECO:0000313" key="2">
    <source>
        <dbReference type="EMBL" id="KKM75940.1"/>
    </source>
</evidence>
<reference evidence="2" key="1">
    <citation type="journal article" date="2015" name="Nature">
        <title>Complex archaea that bridge the gap between prokaryotes and eukaryotes.</title>
        <authorList>
            <person name="Spang A."/>
            <person name="Saw J.H."/>
            <person name="Jorgensen S.L."/>
            <person name="Zaremba-Niedzwiedzka K."/>
            <person name="Martijn J."/>
            <person name="Lind A.E."/>
            <person name="van Eijk R."/>
            <person name="Schleper C."/>
            <person name="Guy L."/>
            <person name="Ettema T.J."/>
        </authorList>
    </citation>
    <scope>NUCLEOTIDE SEQUENCE</scope>
</reference>
<evidence type="ECO:0000259" key="1">
    <source>
        <dbReference type="Pfam" id="PF03444"/>
    </source>
</evidence>
<organism evidence="2">
    <name type="scientific">marine sediment metagenome</name>
    <dbReference type="NCBI Taxonomy" id="412755"/>
    <lineage>
        <taxon>unclassified sequences</taxon>
        <taxon>metagenomes</taxon>
        <taxon>ecological metagenomes</taxon>
    </lineage>
</organism>
<dbReference type="InterPro" id="IPR036390">
    <property type="entry name" value="WH_DNA-bd_sf"/>
</dbReference>
<feature type="domain" description="Winged helix-turn-helix transcription repressor HrcA DNA-binding" evidence="1">
    <location>
        <begin position="150"/>
        <end position="197"/>
    </location>
</feature>
<sequence length="224" mass="26709">MSSLENVDSIVLGLVKEYLTKKTFFSINDIIEYVNNRLKLNPNINRYKVELVIKSLIKKRIIIPGTKLMKNNIIEHPRRNEIYNFIKKYPSNINEIMRALNTGSNQTLWHLSCLEKFRFVRSKKIGNRKIFFKFDSNPKHDEFYYYLKLKIVQKIITLIRKEKDPIKITTIATTLKKNHNTIKKYLDILENLKLLKTEKKNKRIVYKLDKDFYSKIKKSIPGIL</sequence>
<dbReference type="Pfam" id="PF03444">
    <property type="entry name" value="WHD_HrcA"/>
    <property type="match status" value="1"/>
</dbReference>
<proteinExistence type="predicted"/>
<protein>
    <recommendedName>
        <fullName evidence="1">Winged helix-turn-helix transcription repressor HrcA DNA-binding domain-containing protein</fullName>
    </recommendedName>
</protein>
<comment type="caution">
    <text evidence="2">The sequence shown here is derived from an EMBL/GenBank/DDBJ whole genome shotgun (WGS) entry which is preliminary data.</text>
</comment>
<accession>A0A0F9MH06</accession>
<dbReference type="PANTHER" id="PTHR36216:SF1">
    <property type="entry name" value="HTH ARSR-TYPE DOMAIN-CONTAINING PROTEIN"/>
    <property type="match status" value="1"/>
</dbReference>
<dbReference type="GO" id="GO:0003677">
    <property type="term" value="F:DNA binding"/>
    <property type="evidence" value="ECO:0007669"/>
    <property type="project" value="InterPro"/>
</dbReference>
<dbReference type="InterPro" id="IPR005104">
    <property type="entry name" value="WHTH_HrcA_DNA-bd"/>
</dbReference>
<dbReference type="Gene3D" id="1.10.10.10">
    <property type="entry name" value="Winged helix-like DNA-binding domain superfamily/Winged helix DNA-binding domain"/>
    <property type="match status" value="2"/>
</dbReference>
<name>A0A0F9MH06_9ZZZZ</name>
<dbReference type="SUPFAM" id="SSF46785">
    <property type="entry name" value="Winged helix' DNA-binding domain"/>
    <property type="match status" value="2"/>
</dbReference>
<dbReference type="EMBL" id="LAZR01008891">
    <property type="protein sequence ID" value="KKM75940.1"/>
    <property type="molecule type" value="Genomic_DNA"/>
</dbReference>
<dbReference type="AlphaFoldDB" id="A0A0F9MH06"/>
<gene>
    <name evidence="2" type="ORF">LCGC14_1385180</name>
</gene>
<dbReference type="PANTHER" id="PTHR36216">
    <property type="entry name" value="TRANSCRIPTIONAL REGULATOR, TRMB"/>
    <property type="match status" value="1"/>
</dbReference>